<comment type="caution">
    <text evidence="2">The sequence shown here is derived from an EMBL/GenBank/DDBJ whole genome shotgun (WGS) entry which is preliminary data.</text>
</comment>
<name>A0ABU0R1B1_9ACTN</name>
<gene>
    <name evidence="2" type="ORF">QF034_007674</name>
</gene>
<evidence type="ECO:0000256" key="1">
    <source>
        <dbReference type="SAM" id="MobiDB-lite"/>
    </source>
</evidence>
<feature type="region of interest" description="Disordered" evidence="1">
    <location>
        <begin position="1"/>
        <end position="40"/>
    </location>
</feature>
<sequence length="55" mass="5644">MPGVQVQYVSETGPDSVSLSPDSEPQAARAVAAEREGDGGCHEAAALRVRHGSLP</sequence>
<proteinExistence type="predicted"/>
<evidence type="ECO:0000313" key="3">
    <source>
        <dbReference type="Proteomes" id="UP001232755"/>
    </source>
</evidence>
<keyword evidence="3" id="KW-1185">Reference proteome</keyword>
<feature type="compositionally biased region" description="Polar residues" evidence="1">
    <location>
        <begin position="7"/>
        <end position="23"/>
    </location>
</feature>
<protein>
    <submittedName>
        <fullName evidence="2">Uncharacterized protein</fullName>
    </submittedName>
</protein>
<organism evidence="2 3">
    <name type="scientific">Streptomyces africanus</name>
    <dbReference type="NCBI Taxonomy" id="231024"/>
    <lineage>
        <taxon>Bacteria</taxon>
        <taxon>Bacillati</taxon>
        <taxon>Actinomycetota</taxon>
        <taxon>Actinomycetes</taxon>
        <taxon>Kitasatosporales</taxon>
        <taxon>Streptomycetaceae</taxon>
        <taxon>Streptomyces</taxon>
    </lineage>
</organism>
<dbReference type="Proteomes" id="UP001232755">
    <property type="component" value="Unassembled WGS sequence"/>
</dbReference>
<dbReference type="EMBL" id="JAUSYP010000001">
    <property type="protein sequence ID" value="MDQ0753443.1"/>
    <property type="molecule type" value="Genomic_DNA"/>
</dbReference>
<reference evidence="2 3" key="1">
    <citation type="submission" date="2023-07" db="EMBL/GenBank/DDBJ databases">
        <title>Comparative genomics of wheat-associated soil bacteria to identify genetic determinants of phenazine resistance.</title>
        <authorList>
            <person name="Mouncey N."/>
        </authorList>
    </citation>
    <scope>NUCLEOTIDE SEQUENCE [LARGE SCALE GENOMIC DNA]</scope>
    <source>
        <strain evidence="2 3">B3I12</strain>
    </source>
</reference>
<accession>A0ABU0R1B1</accession>
<evidence type="ECO:0000313" key="2">
    <source>
        <dbReference type="EMBL" id="MDQ0753443.1"/>
    </source>
</evidence>